<evidence type="ECO:0000313" key="2">
    <source>
        <dbReference type="Proteomes" id="UP000265520"/>
    </source>
</evidence>
<name>A0A392UIY0_9FABA</name>
<evidence type="ECO:0000313" key="1">
    <source>
        <dbReference type="EMBL" id="MCI73501.1"/>
    </source>
</evidence>
<protein>
    <submittedName>
        <fullName evidence="1">Uncharacterized protein</fullName>
    </submittedName>
</protein>
<organism evidence="1 2">
    <name type="scientific">Trifolium medium</name>
    <dbReference type="NCBI Taxonomy" id="97028"/>
    <lineage>
        <taxon>Eukaryota</taxon>
        <taxon>Viridiplantae</taxon>
        <taxon>Streptophyta</taxon>
        <taxon>Embryophyta</taxon>
        <taxon>Tracheophyta</taxon>
        <taxon>Spermatophyta</taxon>
        <taxon>Magnoliopsida</taxon>
        <taxon>eudicotyledons</taxon>
        <taxon>Gunneridae</taxon>
        <taxon>Pentapetalae</taxon>
        <taxon>rosids</taxon>
        <taxon>fabids</taxon>
        <taxon>Fabales</taxon>
        <taxon>Fabaceae</taxon>
        <taxon>Papilionoideae</taxon>
        <taxon>50 kb inversion clade</taxon>
        <taxon>NPAAA clade</taxon>
        <taxon>Hologalegina</taxon>
        <taxon>IRL clade</taxon>
        <taxon>Trifolieae</taxon>
        <taxon>Trifolium</taxon>
    </lineage>
</organism>
<dbReference type="AlphaFoldDB" id="A0A392UIY0"/>
<sequence>VTAAVAAIAVNAVAAAHNAVVAV</sequence>
<dbReference type="Proteomes" id="UP000265520">
    <property type="component" value="Unassembled WGS sequence"/>
</dbReference>
<keyword evidence="2" id="KW-1185">Reference proteome</keyword>
<proteinExistence type="predicted"/>
<feature type="non-terminal residue" evidence="1">
    <location>
        <position position="1"/>
    </location>
</feature>
<dbReference type="EMBL" id="LXQA010839839">
    <property type="protein sequence ID" value="MCI73501.1"/>
    <property type="molecule type" value="Genomic_DNA"/>
</dbReference>
<accession>A0A392UIY0</accession>
<reference evidence="1 2" key="1">
    <citation type="journal article" date="2018" name="Front. Plant Sci.">
        <title>Red Clover (Trifolium pratense) and Zigzag Clover (T. medium) - A Picture of Genomic Similarities and Differences.</title>
        <authorList>
            <person name="Dluhosova J."/>
            <person name="Istvanek J."/>
            <person name="Nedelnik J."/>
            <person name="Repkova J."/>
        </authorList>
    </citation>
    <scope>NUCLEOTIDE SEQUENCE [LARGE SCALE GENOMIC DNA]</scope>
    <source>
        <strain evidence="2">cv. 10/8</strain>
        <tissue evidence="1">Leaf</tissue>
    </source>
</reference>
<comment type="caution">
    <text evidence="1">The sequence shown here is derived from an EMBL/GenBank/DDBJ whole genome shotgun (WGS) entry which is preliminary data.</text>
</comment>